<dbReference type="GO" id="GO:0047372">
    <property type="term" value="F:monoacylglycerol lipase activity"/>
    <property type="evidence" value="ECO:0007669"/>
    <property type="project" value="TreeGrafter"/>
</dbReference>
<dbReference type="PANTHER" id="PTHR10794">
    <property type="entry name" value="ABHYDROLASE DOMAIN-CONTAINING PROTEIN"/>
    <property type="match status" value="1"/>
</dbReference>
<dbReference type="GO" id="GO:0051793">
    <property type="term" value="P:medium-chain fatty acid catabolic process"/>
    <property type="evidence" value="ECO:0007669"/>
    <property type="project" value="TreeGrafter"/>
</dbReference>
<dbReference type="InterPro" id="IPR000952">
    <property type="entry name" value="AB_hydrolase_4_CS"/>
</dbReference>
<dbReference type="Proteomes" id="UP001152798">
    <property type="component" value="Chromosome 4"/>
</dbReference>
<feature type="active site" description="Charge relay system" evidence="4">
    <location>
        <position position="360"/>
    </location>
</feature>
<feature type="active site" description="Charge relay system" evidence="4">
    <location>
        <position position="205"/>
    </location>
</feature>
<keyword evidence="5" id="KW-0472">Membrane</keyword>
<organism evidence="7 8">
    <name type="scientific">Nezara viridula</name>
    <name type="common">Southern green stink bug</name>
    <name type="synonym">Cimex viridulus</name>
    <dbReference type="NCBI Taxonomy" id="85310"/>
    <lineage>
        <taxon>Eukaryota</taxon>
        <taxon>Metazoa</taxon>
        <taxon>Ecdysozoa</taxon>
        <taxon>Arthropoda</taxon>
        <taxon>Hexapoda</taxon>
        <taxon>Insecta</taxon>
        <taxon>Pterygota</taxon>
        <taxon>Neoptera</taxon>
        <taxon>Paraneoptera</taxon>
        <taxon>Hemiptera</taxon>
        <taxon>Heteroptera</taxon>
        <taxon>Panheteroptera</taxon>
        <taxon>Pentatomomorpha</taxon>
        <taxon>Pentatomoidea</taxon>
        <taxon>Pentatomidae</taxon>
        <taxon>Pentatominae</taxon>
        <taxon>Nezara</taxon>
    </lineage>
</organism>
<dbReference type="Gene3D" id="3.40.50.1820">
    <property type="entry name" value="alpha/beta hydrolase"/>
    <property type="match status" value="1"/>
</dbReference>
<dbReference type="SUPFAM" id="SSF53474">
    <property type="entry name" value="alpha/beta-Hydrolases"/>
    <property type="match status" value="1"/>
</dbReference>
<gene>
    <name evidence="7" type="ORF">NEZAVI_LOCUS8619</name>
</gene>
<feature type="domain" description="AB hydrolase-1" evidence="6">
    <location>
        <begin position="126"/>
        <end position="233"/>
    </location>
</feature>
<dbReference type="EMBL" id="OV725080">
    <property type="protein sequence ID" value="CAH1399094.1"/>
    <property type="molecule type" value="Genomic_DNA"/>
</dbReference>
<evidence type="ECO:0000313" key="8">
    <source>
        <dbReference type="Proteomes" id="UP001152798"/>
    </source>
</evidence>
<evidence type="ECO:0000256" key="1">
    <source>
        <dbReference type="ARBA" id="ARBA00010884"/>
    </source>
</evidence>
<evidence type="ECO:0000256" key="3">
    <source>
        <dbReference type="ARBA" id="ARBA00022801"/>
    </source>
</evidence>
<protein>
    <recommendedName>
        <fullName evidence="6">AB hydrolase-1 domain-containing protein</fullName>
    </recommendedName>
</protein>
<dbReference type="Pfam" id="PF00561">
    <property type="entry name" value="Abhydrolase_1"/>
    <property type="match status" value="1"/>
</dbReference>
<evidence type="ECO:0000259" key="6">
    <source>
        <dbReference type="Pfam" id="PF00561"/>
    </source>
</evidence>
<name>A0A9P0HC19_NEZVI</name>
<dbReference type="AlphaFoldDB" id="A0A9P0HC19"/>
<dbReference type="GO" id="GO:0051792">
    <property type="term" value="P:medium-chain fatty acid biosynthetic process"/>
    <property type="evidence" value="ECO:0007669"/>
    <property type="project" value="TreeGrafter"/>
</dbReference>
<keyword evidence="5" id="KW-1133">Transmembrane helix</keyword>
<keyword evidence="3" id="KW-0378">Hydrolase</keyword>
<reference evidence="7" key="1">
    <citation type="submission" date="2022-01" db="EMBL/GenBank/DDBJ databases">
        <authorList>
            <person name="King R."/>
        </authorList>
    </citation>
    <scope>NUCLEOTIDE SEQUENCE</scope>
</reference>
<dbReference type="InterPro" id="IPR050960">
    <property type="entry name" value="AB_hydrolase_4_sf"/>
</dbReference>
<dbReference type="PANTHER" id="PTHR10794:SF63">
    <property type="entry name" value="ALPHA_BETA HYDROLASE 1, ISOFORM A"/>
    <property type="match status" value="1"/>
</dbReference>
<keyword evidence="5" id="KW-0812">Transmembrane</keyword>
<dbReference type="OrthoDB" id="247542at2759"/>
<dbReference type="InterPro" id="IPR000073">
    <property type="entry name" value="AB_hydrolase_1"/>
</dbReference>
<dbReference type="InterPro" id="IPR012020">
    <property type="entry name" value="ABHD4"/>
</dbReference>
<proteinExistence type="inferred from homology"/>
<keyword evidence="2" id="KW-0719">Serine esterase</keyword>
<keyword evidence="8" id="KW-1185">Reference proteome</keyword>
<dbReference type="InterPro" id="IPR029058">
    <property type="entry name" value="AB_hydrolase_fold"/>
</dbReference>
<comment type="similarity">
    <text evidence="1">Belongs to the AB hydrolase superfamily. AB hydrolase 4 family.</text>
</comment>
<evidence type="ECO:0000256" key="5">
    <source>
        <dbReference type="SAM" id="Phobius"/>
    </source>
</evidence>
<dbReference type="PROSITE" id="PS01133">
    <property type="entry name" value="UPF0017"/>
    <property type="match status" value="1"/>
</dbReference>
<feature type="active site" description="Charge relay system" evidence="4">
    <location>
        <position position="331"/>
    </location>
</feature>
<evidence type="ECO:0000256" key="4">
    <source>
        <dbReference type="PIRSR" id="PIRSR005211-1"/>
    </source>
</evidence>
<dbReference type="PIRSF" id="PIRSF005211">
    <property type="entry name" value="Ab_hydro_YheT"/>
    <property type="match status" value="1"/>
</dbReference>
<accession>A0A9P0HC19</accession>
<feature type="transmembrane region" description="Helical" evidence="5">
    <location>
        <begin position="20"/>
        <end position="37"/>
    </location>
</feature>
<evidence type="ECO:0000313" key="7">
    <source>
        <dbReference type="EMBL" id="CAH1399094.1"/>
    </source>
</evidence>
<evidence type="ECO:0000256" key="2">
    <source>
        <dbReference type="ARBA" id="ARBA00022487"/>
    </source>
</evidence>
<dbReference type="GO" id="GO:0008126">
    <property type="term" value="F:acetylesterase activity"/>
    <property type="evidence" value="ECO:0007669"/>
    <property type="project" value="TreeGrafter"/>
</dbReference>
<sequence>MDCLMEWVESLIHTLNSHSKWYIASAITSCYMLYYLFEVVKKPILATKPKGKFSELIEKNMPILKENFWPTLWCIEPRAQTIIPLFVRKRSIPVVPYKREILTLKDGGELCLDILEPKEGLPSNAPTIIAIPGITGSSRTDYSRGLAWTAQSLGIRFIAFNQRGSGIPLKTARTYCACNYEDFMEVLDHVKTKYEGSLLGAVGISMGGLILGNYLSSPEGAKTPISCAMLISVPWNVHIGMKSLETPPLNTVFNRRIATRLCGIIKKMDPPLRPDNYDDILKCETIRDLDNNYTARAFGYKDANDYYDHATIHDKIHKVTLPVLCLNSADDPFQPVEGIPLDVANKMDNICIAVTSRGGHIGFMEGICPTNKEQYMFRIFYKYFKTMLLEDGVNNFKKEDDVSI</sequence>